<dbReference type="AlphaFoldDB" id="A0A9P6ECA2"/>
<name>A0A9P6ECA2_9AGAR</name>
<evidence type="ECO:0000313" key="2">
    <source>
        <dbReference type="Proteomes" id="UP000807306"/>
    </source>
</evidence>
<evidence type="ECO:0000313" key="1">
    <source>
        <dbReference type="EMBL" id="KAF9526317.1"/>
    </source>
</evidence>
<reference evidence="1" key="1">
    <citation type="submission" date="2020-11" db="EMBL/GenBank/DDBJ databases">
        <authorList>
            <consortium name="DOE Joint Genome Institute"/>
            <person name="Ahrendt S."/>
            <person name="Riley R."/>
            <person name="Andreopoulos W."/>
            <person name="Labutti K."/>
            <person name="Pangilinan J."/>
            <person name="Ruiz-Duenas F.J."/>
            <person name="Barrasa J.M."/>
            <person name="Sanchez-Garcia M."/>
            <person name="Camarero S."/>
            <person name="Miyauchi S."/>
            <person name="Serrano A."/>
            <person name="Linde D."/>
            <person name="Babiker R."/>
            <person name="Drula E."/>
            <person name="Ayuso-Fernandez I."/>
            <person name="Pacheco R."/>
            <person name="Padilla G."/>
            <person name="Ferreira P."/>
            <person name="Barriuso J."/>
            <person name="Kellner H."/>
            <person name="Castanera R."/>
            <person name="Alfaro M."/>
            <person name="Ramirez L."/>
            <person name="Pisabarro A.G."/>
            <person name="Kuo A."/>
            <person name="Tritt A."/>
            <person name="Lipzen A."/>
            <person name="He G."/>
            <person name="Yan M."/>
            <person name="Ng V."/>
            <person name="Cullen D."/>
            <person name="Martin F."/>
            <person name="Rosso M.-N."/>
            <person name="Henrissat B."/>
            <person name="Hibbett D."/>
            <person name="Martinez A.T."/>
            <person name="Grigoriev I.V."/>
        </authorList>
    </citation>
    <scope>NUCLEOTIDE SEQUENCE</scope>
    <source>
        <strain evidence="1">CBS 506.95</strain>
    </source>
</reference>
<protein>
    <submittedName>
        <fullName evidence="1">Uncharacterized protein</fullName>
    </submittedName>
</protein>
<proteinExistence type="predicted"/>
<organism evidence="1 2">
    <name type="scientific">Crepidotus variabilis</name>
    <dbReference type="NCBI Taxonomy" id="179855"/>
    <lineage>
        <taxon>Eukaryota</taxon>
        <taxon>Fungi</taxon>
        <taxon>Dikarya</taxon>
        <taxon>Basidiomycota</taxon>
        <taxon>Agaricomycotina</taxon>
        <taxon>Agaricomycetes</taxon>
        <taxon>Agaricomycetidae</taxon>
        <taxon>Agaricales</taxon>
        <taxon>Agaricineae</taxon>
        <taxon>Crepidotaceae</taxon>
        <taxon>Crepidotus</taxon>
    </lineage>
</organism>
<accession>A0A9P6ECA2</accession>
<gene>
    <name evidence="1" type="ORF">CPB83DRAFT_493723</name>
</gene>
<comment type="caution">
    <text evidence="1">The sequence shown here is derived from an EMBL/GenBank/DDBJ whole genome shotgun (WGS) entry which is preliminary data.</text>
</comment>
<sequence>MQSLLKIGQQAVCRHSSRSPHQSKQLSARLSACVSACCIRFYLFVACITTQKKACKNCLSLVY</sequence>
<dbReference type="EMBL" id="MU157873">
    <property type="protein sequence ID" value="KAF9526317.1"/>
    <property type="molecule type" value="Genomic_DNA"/>
</dbReference>
<dbReference type="Proteomes" id="UP000807306">
    <property type="component" value="Unassembled WGS sequence"/>
</dbReference>
<keyword evidence="2" id="KW-1185">Reference proteome</keyword>